<dbReference type="Proteomes" id="UP000288623">
    <property type="component" value="Unassembled WGS sequence"/>
</dbReference>
<sequence>MSDYQFEKILGIQTTADEPLAIHLADNHSYEPTAYSVLELLANEVEVKDEDSFVDFGSGKGRVAIYANYRWGIPVTGIEYDELCVEVANMNRHLYCKKYGEKEITFHHQLAQNYRIQKTDSIFFFFNPFSPAVFEKVLANINKSYERYPRNMKIIVYFPMFEYVDLLDWSSFQFVKELLMPPQMIMSPNDRLLIYERNSF</sequence>
<accession>A0A433RPF8</accession>
<dbReference type="EMBL" id="JTFC01000044">
    <property type="protein sequence ID" value="RUS51924.1"/>
    <property type="molecule type" value="Genomic_DNA"/>
</dbReference>
<proteinExistence type="predicted"/>
<comment type="caution">
    <text evidence="2">The sequence shown here is derived from an EMBL/GenBank/DDBJ whole genome shotgun (WGS) entry which is preliminary data.</text>
</comment>
<gene>
    <name evidence="2" type="ORF">QI30_18170</name>
</gene>
<dbReference type="SUPFAM" id="SSF53335">
    <property type="entry name" value="S-adenosyl-L-methionine-dependent methyltransferases"/>
    <property type="match status" value="1"/>
</dbReference>
<dbReference type="Gene3D" id="3.40.50.150">
    <property type="entry name" value="Vaccinia Virus protein VP39"/>
    <property type="match status" value="1"/>
</dbReference>
<dbReference type="RefSeq" id="WP_126992012.1">
    <property type="nucleotide sequence ID" value="NZ_JTFC01000044.1"/>
</dbReference>
<dbReference type="GO" id="GO:0031151">
    <property type="term" value="F:histone H3K79 methyltransferase activity"/>
    <property type="evidence" value="ECO:0007669"/>
    <property type="project" value="InterPro"/>
</dbReference>
<keyword evidence="3" id="KW-1185">Reference proteome</keyword>
<dbReference type="AlphaFoldDB" id="A0A433RPF8"/>
<organism evidence="2 3">
    <name type="scientific">Candidatus Kurthia intestinigallinarum</name>
    <dbReference type="NCBI Taxonomy" id="1562256"/>
    <lineage>
        <taxon>Bacteria</taxon>
        <taxon>Bacillati</taxon>
        <taxon>Bacillota</taxon>
        <taxon>Bacilli</taxon>
        <taxon>Bacillales</taxon>
        <taxon>Caryophanaceae</taxon>
        <taxon>Kurthia</taxon>
    </lineage>
</organism>
<evidence type="ECO:0000313" key="3">
    <source>
        <dbReference type="Proteomes" id="UP000288623"/>
    </source>
</evidence>
<evidence type="ECO:0000313" key="2">
    <source>
        <dbReference type="EMBL" id="RUS51924.1"/>
    </source>
</evidence>
<dbReference type="GO" id="GO:0032259">
    <property type="term" value="P:methylation"/>
    <property type="evidence" value="ECO:0007669"/>
    <property type="project" value="UniProtKB-KW"/>
</dbReference>
<feature type="domain" description="DOT1" evidence="1">
    <location>
        <begin position="28"/>
        <end position="114"/>
    </location>
</feature>
<protein>
    <submittedName>
        <fullName evidence="2">Methyltransferase</fullName>
    </submittedName>
</protein>
<name>A0A433RPF8_9BACL</name>
<dbReference type="InterPro" id="IPR029063">
    <property type="entry name" value="SAM-dependent_MTases_sf"/>
</dbReference>
<dbReference type="Pfam" id="PF08123">
    <property type="entry name" value="DOT1"/>
    <property type="match status" value="1"/>
</dbReference>
<keyword evidence="2" id="KW-0489">Methyltransferase</keyword>
<dbReference type="InterPro" id="IPR025789">
    <property type="entry name" value="DOT1_dom"/>
</dbReference>
<evidence type="ECO:0000259" key="1">
    <source>
        <dbReference type="Pfam" id="PF08123"/>
    </source>
</evidence>
<keyword evidence="2" id="KW-0808">Transferase</keyword>
<dbReference type="OrthoDB" id="9780095at2"/>
<reference evidence="2 3" key="1">
    <citation type="submission" date="2014-11" db="EMBL/GenBank/DDBJ databases">
        <title>Genome sequence and analysis of novel Kurthia sp.</title>
        <authorList>
            <person name="Lawson J.N."/>
            <person name="Gonzalez J.E."/>
            <person name="Rinauldi L."/>
            <person name="Xuan Z."/>
            <person name="Firman A."/>
            <person name="Shaddox L."/>
            <person name="Trudeau A."/>
            <person name="Shah S."/>
            <person name="Reiman D."/>
        </authorList>
    </citation>
    <scope>NUCLEOTIDE SEQUENCE [LARGE SCALE GENOMIC DNA]</scope>
    <source>
        <strain evidence="2 3">3B1D</strain>
    </source>
</reference>